<dbReference type="CDD" id="cd01948">
    <property type="entry name" value="EAL"/>
    <property type="match status" value="1"/>
</dbReference>
<protein>
    <submittedName>
        <fullName evidence="2">Bacteriophytochrome cph2</fullName>
    </submittedName>
</protein>
<dbReference type="InterPro" id="IPR050706">
    <property type="entry name" value="Cyclic-di-GMP_PDE-like"/>
</dbReference>
<evidence type="ECO:0000313" key="2">
    <source>
        <dbReference type="EMBL" id="VEB41029.1"/>
    </source>
</evidence>
<name>A0A3S4LFE3_CHRVL</name>
<dbReference type="SUPFAM" id="SSF141868">
    <property type="entry name" value="EAL domain-like"/>
    <property type="match status" value="1"/>
</dbReference>
<organism evidence="2 3">
    <name type="scientific">Chromobacterium violaceum</name>
    <dbReference type="NCBI Taxonomy" id="536"/>
    <lineage>
        <taxon>Bacteria</taxon>
        <taxon>Pseudomonadati</taxon>
        <taxon>Pseudomonadota</taxon>
        <taxon>Betaproteobacteria</taxon>
        <taxon>Neisseriales</taxon>
        <taxon>Chromobacteriaceae</taxon>
        <taxon>Chromobacterium</taxon>
    </lineage>
</organism>
<dbReference type="GO" id="GO:0071111">
    <property type="term" value="F:cyclic-guanylate-specific phosphodiesterase activity"/>
    <property type="evidence" value="ECO:0007669"/>
    <property type="project" value="InterPro"/>
</dbReference>
<dbReference type="InterPro" id="IPR035919">
    <property type="entry name" value="EAL_sf"/>
</dbReference>
<dbReference type="SMART" id="SM00052">
    <property type="entry name" value="EAL"/>
    <property type="match status" value="1"/>
</dbReference>
<dbReference type="Pfam" id="PF00563">
    <property type="entry name" value="EAL"/>
    <property type="match status" value="1"/>
</dbReference>
<dbReference type="Gene3D" id="3.20.20.450">
    <property type="entry name" value="EAL domain"/>
    <property type="match status" value="1"/>
</dbReference>
<dbReference type="PROSITE" id="PS50883">
    <property type="entry name" value="EAL"/>
    <property type="match status" value="1"/>
</dbReference>
<sequence>MKNMGLRLSIDDFGTGYSSLSYLKRFKADKLKIDRSFVRDIPQDADDSAIARAIINMAKNLNMQVVAEGVETMEQWQFLEQEGCDFVQGYLIAKPLPADDFAELLHKDSLLPQS</sequence>
<dbReference type="AlphaFoldDB" id="A0A3S4LFE3"/>
<evidence type="ECO:0000313" key="3">
    <source>
        <dbReference type="Proteomes" id="UP000275777"/>
    </source>
</evidence>
<feature type="domain" description="EAL" evidence="1">
    <location>
        <begin position="1"/>
        <end position="109"/>
    </location>
</feature>
<proteinExistence type="predicted"/>
<dbReference type="InterPro" id="IPR001633">
    <property type="entry name" value="EAL_dom"/>
</dbReference>
<dbReference type="Proteomes" id="UP000275777">
    <property type="component" value="Chromosome"/>
</dbReference>
<dbReference type="PANTHER" id="PTHR33121">
    <property type="entry name" value="CYCLIC DI-GMP PHOSPHODIESTERASE PDEF"/>
    <property type="match status" value="1"/>
</dbReference>
<dbReference type="EMBL" id="LR134182">
    <property type="protein sequence ID" value="VEB41029.1"/>
    <property type="molecule type" value="Genomic_DNA"/>
</dbReference>
<evidence type="ECO:0000259" key="1">
    <source>
        <dbReference type="PROSITE" id="PS50883"/>
    </source>
</evidence>
<dbReference type="PANTHER" id="PTHR33121:SF70">
    <property type="entry name" value="SIGNALING PROTEIN YKOW"/>
    <property type="match status" value="1"/>
</dbReference>
<accession>A0A3S4LFE3</accession>
<reference evidence="2 3" key="1">
    <citation type="submission" date="2018-12" db="EMBL/GenBank/DDBJ databases">
        <authorList>
            <consortium name="Pathogen Informatics"/>
        </authorList>
    </citation>
    <scope>NUCLEOTIDE SEQUENCE [LARGE SCALE GENOMIC DNA]</scope>
    <source>
        <strain evidence="2 3">NCTC9695</strain>
    </source>
</reference>
<gene>
    <name evidence="2" type="primary">cph2_4</name>
    <name evidence="2" type="ORF">NCTC9695_01443</name>
</gene>